<dbReference type="InterPro" id="IPR043504">
    <property type="entry name" value="Peptidase_S1_PA_chymotrypsin"/>
</dbReference>
<evidence type="ECO:0000313" key="4">
    <source>
        <dbReference type="Proteomes" id="UP000295270"/>
    </source>
</evidence>
<dbReference type="RefSeq" id="WP_132037488.1">
    <property type="nucleotide sequence ID" value="NZ_QWDN01000009.1"/>
</dbReference>
<evidence type="ECO:0000313" key="3">
    <source>
        <dbReference type="EMBL" id="TEB42366.1"/>
    </source>
</evidence>
<dbReference type="Proteomes" id="UP000295270">
    <property type="component" value="Unassembled WGS sequence"/>
</dbReference>
<dbReference type="Gene3D" id="2.40.10.10">
    <property type="entry name" value="Trypsin-like serine proteases"/>
    <property type="match status" value="2"/>
</dbReference>
<dbReference type="Pfam" id="PF00089">
    <property type="entry name" value="Trypsin"/>
    <property type="match status" value="1"/>
</dbReference>
<dbReference type="GO" id="GO:0004252">
    <property type="term" value="F:serine-type endopeptidase activity"/>
    <property type="evidence" value="ECO:0007669"/>
    <property type="project" value="InterPro"/>
</dbReference>
<reference evidence="3 5" key="2">
    <citation type="journal article" date="2018" name="Syst. Appl. Microbiol.">
        <title>Flavobacterium circumlabens sp. nov. and Flavobacterium cupreum sp. nov., two psychrotrophic species isolated from Antarctic environmental samples.</title>
        <authorList>
            <person name="Kralova S."/>
            <person name="Busse H.J."/>
            <person name="Svec P."/>
            <person name="Maslanova I."/>
            <person name="Stankova E."/>
            <person name="Bartak M."/>
            <person name="Sedlacek I."/>
        </authorList>
    </citation>
    <scope>NUCLEOTIDE SEQUENCE [LARGE SCALE GENOMIC DNA]</scope>
    <source>
        <strain evidence="3 5">CCM 8828</strain>
    </source>
</reference>
<evidence type="ECO:0000313" key="5">
    <source>
        <dbReference type="Proteomes" id="UP000298340"/>
    </source>
</evidence>
<comment type="caution">
    <text evidence="3">The sequence shown here is derived from an EMBL/GenBank/DDBJ whole genome shotgun (WGS) entry which is preliminary data.</text>
</comment>
<dbReference type="EMBL" id="SLWA01000009">
    <property type="protein sequence ID" value="TCN53080.1"/>
    <property type="molecule type" value="Genomic_DNA"/>
</dbReference>
<sequence>MKTLVSKYLNARIGTASVNAKIRTYKSPGELIDIDSVVIGDDIEGNAIWYHNSEDLCYYWSGGIDETEFAIKDTSLGSDRKKSMLIMAEAKDYFWRKYRNGISELTGVTIEYNDVFSLVFQYLNLQNLAIPTILYFKGFAIPTNMVIAPKSEFHFSLGSSISREGQQEWGSSGIRVRGALVNNAGDYLLTNYHVAAADFLNANILTYSLKDEKQIRFCSMPSWNNQFGSPNRIGRLHSGIFNEWHDVALILLRPNLILTNTTFDGTIITGHLNVFNDPDHQGKSVILFGATSGRQEGNIQSVNASQRFQLGSMEYYKENLIQITNYSEHGDSGCPVVFNQQIIGLLIGSDGLFSYVIPIQRIFNTFSLKL</sequence>
<evidence type="ECO:0000313" key="2">
    <source>
        <dbReference type="EMBL" id="TCN53080.1"/>
    </source>
</evidence>
<reference evidence="2 4" key="1">
    <citation type="journal article" date="2015" name="Stand. Genomic Sci.">
        <title>Genomic Encyclopedia of Bacterial and Archaeal Type Strains, Phase III: the genomes of soil and plant-associated and newly described type strains.</title>
        <authorList>
            <person name="Whitman W.B."/>
            <person name="Woyke T."/>
            <person name="Klenk H.P."/>
            <person name="Zhou Y."/>
            <person name="Lilburn T.G."/>
            <person name="Beck B.J."/>
            <person name="De Vos P."/>
            <person name="Vandamme P."/>
            <person name="Eisen J.A."/>
            <person name="Garrity G."/>
            <person name="Hugenholtz P."/>
            <person name="Kyrpides N.C."/>
        </authorList>
    </citation>
    <scope>NUCLEOTIDE SEQUENCE [LARGE SCALE GENOMIC DNA]</scope>
    <source>
        <strain evidence="2 4">P5626</strain>
    </source>
</reference>
<evidence type="ECO:0000259" key="1">
    <source>
        <dbReference type="Pfam" id="PF00089"/>
    </source>
</evidence>
<dbReference type="EMBL" id="QWDN01000009">
    <property type="protein sequence ID" value="TEB42366.1"/>
    <property type="molecule type" value="Genomic_DNA"/>
</dbReference>
<gene>
    <name evidence="3" type="ORF">D0809_20955</name>
    <name evidence="2" type="ORF">EV142_10963</name>
</gene>
<organism evidence="3 5">
    <name type="scientific">Flavobacterium circumlabens</name>
    <dbReference type="NCBI Taxonomy" id="2133765"/>
    <lineage>
        <taxon>Bacteria</taxon>
        <taxon>Pseudomonadati</taxon>
        <taxon>Bacteroidota</taxon>
        <taxon>Flavobacteriia</taxon>
        <taxon>Flavobacteriales</taxon>
        <taxon>Flavobacteriaceae</taxon>
        <taxon>Flavobacterium</taxon>
    </lineage>
</organism>
<feature type="domain" description="Peptidase S1" evidence="1">
    <location>
        <begin position="178"/>
        <end position="349"/>
    </location>
</feature>
<dbReference type="OrthoDB" id="9798386at2"/>
<proteinExistence type="predicted"/>
<dbReference type="AlphaFoldDB" id="A0A4Y7U7E3"/>
<dbReference type="GO" id="GO:0006508">
    <property type="term" value="P:proteolysis"/>
    <property type="evidence" value="ECO:0007669"/>
    <property type="project" value="InterPro"/>
</dbReference>
<dbReference type="SUPFAM" id="SSF50494">
    <property type="entry name" value="Trypsin-like serine proteases"/>
    <property type="match status" value="1"/>
</dbReference>
<dbReference type="Proteomes" id="UP000298340">
    <property type="component" value="Unassembled WGS sequence"/>
</dbReference>
<reference evidence="2" key="3">
    <citation type="submission" date="2019-03" db="EMBL/GenBank/DDBJ databases">
        <authorList>
            <person name="Whitman W."/>
            <person name="Huntemann M."/>
            <person name="Clum A."/>
            <person name="Pillay M."/>
            <person name="Palaniappan K."/>
            <person name="Varghese N."/>
            <person name="Mikhailova N."/>
            <person name="Stamatis D."/>
            <person name="Reddy T."/>
            <person name="Daum C."/>
            <person name="Shapiro N."/>
            <person name="Ivanova N."/>
            <person name="Kyrpides N."/>
            <person name="Woyke T."/>
        </authorList>
    </citation>
    <scope>NUCLEOTIDE SEQUENCE</scope>
    <source>
        <strain evidence="2">P5626</strain>
    </source>
</reference>
<accession>A0A4Y7U7E3</accession>
<dbReference type="InterPro" id="IPR009003">
    <property type="entry name" value="Peptidase_S1_PA"/>
</dbReference>
<protein>
    <submittedName>
        <fullName evidence="2">Trypsin</fullName>
    </submittedName>
</protein>
<keyword evidence="4" id="KW-1185">Reference proteome</keyword>
<dbReference type="InterPro" id="IPR001254">
    <property type="entry name" value="Trypsin_dom"/>
</dbReference>
<name>A0A4Y7U7E3_9FLAO</name>